<comment type="caution">
    <text evidence="3">The sequence shown here is derived from an EMBL/GenBank/DDBJ whole genome shotgun (WGS) entry which is preliminary data.</text>
</comment>
<dbReference type="EMBL" id="JAABOA010000124">
    <property type="protein sequence ID" value="KAF9585771.1"/>
    <property type="molecule type" value="Genomic_DNA"/>
</dbReference>
<dbReference type="AlphaFoldDB" id="A0A9P6G3R5"/>
<protein>
    <submittedName>
        <fullName evidence="3">Uncharacterized protein</fullName>
    </submittedName>
</protein>
<feature type="compositionally biased region" description="Polar residues" evidence="1">
    <location>
        <begin position="574"/>
        <end position="584"/>
    </location>
</feature>
<evidence type="ECO:0000313" key="4">
    <source>
        <dbReference type="Proteomes" id="UP000780801"/>
    </source>
</evidence>
<feature type="transmembrane region" description="Helical" evidence="2">
    <location>
        <begin position="486"/>
        <end position="507"/>
    </location>
</feature>
<feature type="transmembrane region" description="Helical" evidence="2">
    <location>
        <begin position="70"/>
        <end position="89"/>
    </location>
</feature>
<accession>A0A9P6G3R5</accession>
<gene>
    <name evidence="3" type="ORF">BGW38_000819</name>
</gene>
<name>A0A9P6G3R5_9FUNG</name>
<keyword evidence="2" id="KW-1133">Transmembrane helix</keyword>
<feature type="region of interest" description="Disordered" evidence="1">
    <location>
        <begin position="552"/>
        <end position="586"/>
    </location>
</feature>
<evidence type="ECO:0000313" key="3">
    <source>
        <dbReference type="EMBL" id="KAF9585771.1"/>
    </source>
</evidence>
<sequence>MYLSQSASAFLFTVIRQVLQISSVFFITHTASRSYNLTYLERINGGFLTRVNYLLFAKLPSGHNHSLGRFYVGIVLVITLALNYLPTLLSDLYPVQPVFLESSSQPFNISARFIKPTSLVPSQTNVSTILLNMGVSLGDAQVFGYSETPSPQRTTCQPKSQGYDCSENEDEEVFITFPYRAGENPLALGYGMDSDNSPRNALGPAGEQFAYFNFTSNRLNSYSVVDMYRQAVYYALKDDESFHPRAVPNGPRSLEQCLFRTKAEGRCVRDSLTYVASDPGVFLVSRRVSFQTIRAHIDDAADSEDTEDIGGTVITNKPPDCSALANAALETLCRQLNSLGTPSTYLNEFRMHTVQNRTEASDGSFTWDVVTAYVDHPIVDETYWIIEALHIDVSFSFHDSTVDYYFINNINDDKTQVEIETQEQEVFEATYFVPRAIPLSNRTWASWGFSAEDKANLTNFLLGATILNDGTLIIRTPSLLANVSNIVVGILFGLAAILLATGALLAWGVPAIVRLPLTEVLAEVATQDKNKMKKKSSKNPLRRRKIASLMLVPQASNDDDPEAATGGDDGNGASKVTKSKTSPPALTLRMEIDNNNHDSEEFDTIQLLDTTHNHQDHHRIPH</sequence>
<proteinExistence type="predicted"/>
<reference evidence="3" key="1">
    <citation type="journal article" date="2020" name="Fungal Divers.">
        <title>Resolving the Mortierellaceae phylogeny through synthesis of multi-gene phylogenetics and phylogenomics.</title>
        <authorList>
            <person name="Vandepol N."/>
            <person name="Liber J."/>
            <person name="Desiro A."/>
            <person name="Na H."/>
            <person name="Kennedy M."/>
            <person name="Barry K."/>
            <person name="Grigoriev I.V."/>
            <person name="Miller A.N."/>
            <person name="O'Donnell K."/>
            <person name="Stajich J.E."/>
            <person name="Bonito G."/>
        </authorList>
    </citation>
    <scope>NUCLEOTIDE SEQUENCE</scope>
    <source>
        <strain evidence="3">KOD1015</strain>
    </source>
</reference>
<evidence type="ECO:0000256" key="2">
    <source>
        <dbReference type="SAM" id="Phobius"/>
    </source>
</evidence>
<organism evidence="3 4">
    <name type="scientific">Lunasporangiospora selenospora</name>
    <dbReference type="NCBI Taxonomy" id="979761"/>
    <lineage>
        <taxon>Eukaryota</taxon>
        <taxon>Fungi</taxon>
        <taxon>Fungi incertae sedis</taxon>
        <taxon>Mucoromycota</taxon>
        <taxon>Mortierellomycotina</taxon>
        <taxon>Mortierellomycetes</taxon>
        <taxon>Mortierellales</taxon>
        <taxon>Mortierellaceae</taxon>
        <taxon>Lunasporangiospora</taxon>
    </lineage>
</organism>
<dbReference type="OrthoDB" id="2441760at2759"/>
<evidence type="ECO:0000256" key="1">
    <source>
        <dbReference type="SAM" id="MobiDB-lite"/>
    </source>
</evidence>
<keyword evidence="4" id="KW-1185">Reference proteome</keyword>
<keyword evidence="2" id="KW-0472">Membrane</keyword>
<keyword evidence="2" id="KW-0812">Transmembrane</keyword>
<dbReference type="Proteomes" id="UP000780801">
    <property type="component" value="Unassembled WGS sequence"/>
</dbReference>